<evidence type="ECO:0008006" key="3">
    <source>
        <dbReference type="Google" id="ProtNLM"/>
    </source>
</evidence>
<evidence type="ECO:0000313" key="1">
    <source>
        <dbReference type="EMBL" id="GLC32908.1"/>
    </source>
</evidence>
<reference evidence="1 2" key="1">
    <citation type="journal article" date="2024" name="Int. J. Syst. Evol. Microbiol.">
        <title>Clostridium omnivorum sp. nov., isolated from anoxic soil under the treatment of reductive soil disinfestation.</title>
        <authorList>
            <person name="Ueki A."/>
            <person name="Tonouchi A."/>
            <person name="Kaku N."/>
            <person name="Honma S."/>
            <person name="Ueki K."/>
        </authorList>
    </citation>
    <scope>NUCLEOTIDE SEQUENCE [LARGE SCALE GENOMIC DNA]</scope>
    <source>
        <strain evidence="1 2">E14</strain>
    </source>
</reference>
<organism evidence="1 2">
    <name type="scientific">Clostridium omnivorum</name>
    <dbReference type="NCBI Taxonomy" id="1604902"/>
    <lineage>
        <taxon>Bacteria</taxon>
        <taxon>Bacillati</taxon>
        <taxon>Bacillota</taxon>
        <taxon>Clostridia</taxon>
        <taxon>Eubacteriales</taxon>
        <taxon>Clostridiaceae</taxon>
        <taxon>Clostridium</taxon>
    </lineage>
</organism>
<name>A0ABQ5NCA6_9CLOT</name>
<dbReference type="EMBL" id="BRXR01000002">
    <property type="protein sequence ID" value="GLC32908.1"/>
    <property type="molecule type" value="Genomic_DNA"/>
</dbReference>
<dbReference type="RefSeq" id="WP_264852369.1">
    <property type="nucleotide sequence ID" value="NZ_BRXR01000002.1"/>
</dbReference>
<gene>
    <name evidence="1" type="ORF">bsdE14_43180</name>
</gene>
<protein>
    <recommendedName>
        <fullName evidence="3">Spo0E family sporulation regulatory protein-aspartic acid phosphatase</fullName>
    </recommendedName>
</protein>
<proteinExistence type="predicted"/>
<sequence length="60" mass="7148">MSSVITHNKETLNEILNRLDDNQHEIALCDLTTEEIIYLDDTLKKIIKMYYQNIYQTCKI</sequence>
<keyword evidence="2" id="KW-1185">Reference proteome</keyword>
<accession>A0ABQ5NCA6</accession>
<comment type="caution">
    <text evidence="1">The sequence shown here is derived from an EMBL/GenBank/DDBJ whole genome shotgun (WGS) entry which is preliminary data.</text>
</comment>
<evidence type="ECO:0000313" key="2">
    <source>
        <dbReference type="Proteomes" id="UP001208567"/>
    </source>
</evidence>
<dbReference type="Proteomes" id="UP001208567">
    <property type="component" value="Unassembled WGS sequence"/>
</dbReference>